<protein>
    <submittedName>
        <fullName evidence="1">Uncharacterized protein</fullName>
    </submittedName>
</protein>
<sequence length="75" mass="9187">MQDVQREMGRWRKDPSELRRVEILRTRLWEEELKARARKGIPVSPHKEISQVIDMNWGREQKFYYSYSQIANKHT</sequence>
<proteinExistence type="predicted"/>
<dbReference type="EMBL" id="JAACNH010000007">
    <property type="protein sequence ID" value="KAG8436395.1"/>
    <property type="molecule type" value="Genomic_DNA"/>
</dbReference>
<gene>
    <name evidence="1" type="ORF">GDO86_007482</name>
</gene>
<comment type="caution">
    <text evidence="1">The sequence shown here is derived from an EMBL/GenBank/DDBJ whole genome shotgun (WGS) entry which is preliminary data.</text>
</comment>
<dbReference type="AlphaFoldDB" id="A0A8T2ITX1"/>
<evidence type="ECO:0000313" key="2">
    <source>
        <dbReference type="Proteomes" id="UP000812440"/>
    </source>
</evidence>
<reference evidence="1" key="1">
    <citation type="thesis" date="2020" institute="ProQuest LLC" country="789 East Eisenhower Parkway, Ann Arbor, MI, USA">
        <title>Comparative Genomics and Chromosome Evolution.</title>
        <authorList>
            <person name="Mudd A.B."/>
        </authorList>
    </citation>
    <scope>NUCLEOTIDE SEQUENCE</scope>
    <source>
        <strain evidence="1">Female2</strain>
        <tissue evidence="1">Blood</tissue>
    </source>
</reference>
<keyword evidence="2" id="KW-1185">Reference proteome</keyword>
<organism evidence="1 2">
    <name type="scientific">Hymenochirus boettgeri</name>
    <name type="common">Congo dwarf clawed frog</name>
    <dbReference type="NCBI Taxonomy" id="247094"/>
    <lineage>
        <taxon>Eukaryota</taxon>
        <taxon>Metazoa</taxon>
        <taxon>Chordata</taxon>
        <taxon>Craniata</taxon>
        <taxon>Vertebrata</taxon>
        <taxon>Euteleostomi</taxon>
        <taxon>Amphibia</taxon>
        <taxon>Batrachia</taxon>
        <taxon>Anura</taxon>
        <taxon>Pipoidea</taxon>
        <taxon>Pipidae</taxon>
        <taxon>Pipinae</taxon>
        <taxon>Hymenochirus</taxon>
    </lineage>
</organism>
<dbReference type="Proteomes" id="UP000812440">
    <property type="component" value="Chromosome 4"/>
</dbReference>
<dbReference type="OrthoDB" id="4822at2759"/>
<accession>A0A8T2ITX1</accession>
<evidence type="ECO:0000313" key="1">
    <source>
        <dbReference type="EMBL" id="KAG8436395.1"/>
    </source>
</evidence>
<name>A0A8T2ITX1_9PIPI</name>